<dbReference type="Pfam" id="PF03992">
    <property type="entry name" value="ABM"/>
    <property type="match status" value="1"/>
</dbReference>
<gene>
    <name evidence="2" type="ORF">GCM10011494_30350</name>
</gene>
<dbReference type="EMBL" id="BMHK01000024">
    <property type="protein sequence ID" value="GGC09612.1"/>
    <property type="molecule type" value="Genomic_DNA"/>
</dbReference>
<dbReference type="PANTHER" id="PTHR33336">
    <property type="entry name" value="QUINOL MONOOXYGENASE YGIN-RELATED"/>
    <property type="match status" value="1"/>
</dbReference>
<proteinExistence type="predicted"/>
<dbReference type="InterPro" id="IPR007138">
    <property type="entry name" value="ABM_dom"/>
</dbReference>
<feature type="domain" description="ABM" evidence="1">
    <location>
        <begin position="2"/>
        <end position="91"/>
    </location>
</feature>
<dbReference type="InterPro" id="IPR011008">
    <property type="entry name" value="Dimeric_a/b-barrel"/>
</dbReference>
<evidence type="ECO:0000313" key="2">
    <source>
        <dbReference type="EMBL" id="GGC09612.1"/>
    </source>
</evidence>
<dbReference type="Proteomes" id="UP000608154">
    <property type="component" value="Unassembled WGS sequence"/>
</dbReference>
<sequence>MRIIHVTLRVKPEKVGLYENTFNELKDKVRQYEPGCALLEACKDPDDPHTYHVIEAYTDERAVEEHVKTSYYKTTADIFVQCLQGDHMKEIAERNLQGREMYGVIKNIDFQRLDSI</sequence>
<accession>A0A916TU50</accession>
<dbReference type="PROSITE" id="PS51725">
    <property type="entry name" value="ABM"/>
    <property type="match status" value="1"/>
</dbReference>
<evidence type="ECO:0000313" key="3">
    <source>
        <dbReference type="Proteomes" id="UP000608154"/>
    </source>
</evidence>
<dbReference type="PANTHER" id="PTHR33336:SF15">
    <property type="entry name" value="ABM DOMAIN-CONTAINING PROTEIN"/>
    <property type="match status" value="1"/>
</dbReference>
<evidence type="ECO:0000259" key="1">
    <source>
        <dbReference type="PROSITE" id="PS51725"/>
    </source>
</evidence>
<protein>
    <recommendedName>
        <fullName evidence="1">ABM domain-containing protein</fullName>
    </recommendedName>
</protein>
<organism evidence="2 3">
    <name type="scientific">Novosphingobium endophyticum</name>
    <dbReference type="NCBI Taxonomy" id="1955250"/>
    <lineage>
        <taxon>Bacteria</taxon>
        <taxon>Pseudomonadati</taxon>
        <taxon>Pseudomonadota</taxon>
        <taxon>Alphaproteobacteria</taxon>
        <taxon>Sphingomonadales</taxon>
        <taxon>Sphingomonadaceae</taxon>
        <taxon>Novosphingobium</taxon>
    </lineage>
</organism>
<reference evidence="2" key="2">
    <citation type="submission" date="2020-09" db="EMBL/GenBank/DDBJ databases">
        <authorList>
            <person name="Sun Q."/>
            <person name="Zhou Y."/>
        </authorList>
    </citation>
    <scope>NUCLEOTIDE SEQUENCE</scope>
    <source>
        <strain evidence="2">CGMCC 1.15095</strain>
    </source>
</reference>
<dbReference type="InterPro" id="IPR050744">
    <property type="entry name" value="AI-2_Isomerase_LsrG"/>
</dbReference>
<dbReference type="AlphaFoldDB" id="A0A916TU50"/>
<dbReference type="SUPFAM" id="SSF54909">
    <property type="entry name" value="Dimeric alpha+beta barrel"/>
    <property type="match status" value="1"/>
</dbReference>
<keyword evidence="3" id="KW-1185">Reference proteome</keyword>
<name>A0A916TU50_9SPHN</name>
<dbReference type="RefSeq" id="WP_188772407.1">
    <property type="nucleotide sequence ID" value="NZ_BMHK01000024.1"/>
</dbReference>
<comment type="caution">
    <text evidence="2">The sequence shown here is derived from an EMBL/GenBank/DDBJ whole genome shotgun (WGS) entry which is preliminary data.</text>
</comment>
<reference evidence="2" key="1">
    <citation type="journal article" date="2014" name="Int. J. Syst. Evol. Microbiol.">
        <title>Complete genome sequence of Corynebacterium casei LMG S-19264T (=DSM 44701T), isolated from a smear-ripened cheese.</title>
        <authorList>
            <consortium name="US DOE Joint Genome Institute (JGI-PGF)"/>
            <person name="Walter F."/>
            <person name="Albersmeier A."/>
            <person name="Kalinowski J."/>
            <person name="Ruckert C."/>
        </authorList>
    </citation>
    <scope>NUCLEOTIDE SEQUENCE</scope>
    <source>
        <strain evidence="2">CGMCC 1.15095</strain>
    </source>
</reference>
<dbReference type="GO" id="GO:0003824">
    <property type="term" value="F:catalytic activity"/>
    <property type="evidence" value="ECO:0007669"/>
    <property type="project" value="TreeGrafter"/>
</dbReference>
<dbReference type="Gene3D" id="3.30.70.100">
    <property type="match status" value="1"/>
</dbReference>